<comment type="caution">
    <text evidence="9">Lacks conserved residue(s) required for the propagation of feature annotation.</text>
</comment>
<evidence type="ECO:0000313" key="12">
    <source>
        <dbReference type="Proteomes" id="UP000325811"/>
    </source>
</evidence>
<dbReference type="GO" id="GO:0042744">
    <property type="term" value="P:hydrogen peroxide catabolic process"/>
    <property type="evidence" value="ECO:0007669"/>
    <property type="project" value="TreeGrafter"/>
</dbReference>
<comment type="catalytic activity">
    <reaction evidence="9">
        <text>a hydroperoxide + [thioredoxin]-dithiol = an alcohol + [thioredoxin]-disulfide + H2O</text>
        <dbReference type="Rhea" id="RHEA:62620"/>
        <dbReference type="Rhea" id="RHEA-COMP:10698"/>
        <dbReference type="Rhea" id="RHEA-COMP:10700"/>
        <dbReference type="ChEBI" id="CHEBI:15377"/>
        <dbReference type="ChEBI" id="CHEBI:29950"/>
        <dbReference type="ChEBI" id="CHEBI:30879"/>
        <dbReference type="ChEBI" id="CHEBI:35924"/>
        <dbReference type="ChEBI" id="CHEBI:50058"/>
        <dbReference type="EC" id="1.11.1.24"/>
    </reaction>
</comment>
<dbReference type="GO" id="GO:0033554">
    <property type="term" value="P:cellular response to stress"/>
    <property type="evidence" value="ECO:0007669"/>
    <property type="project" value="TreeGrafter"/>
</dbReference>
<evidence type="ECO:0000256" key="1">
    <source>
        <dbReference type="ARBA" id="ARBA00009796"/>
    </source>
</evidence>
<dbReference type="RefSeq" id="WP_007180775.1">
    <property type="nucleotide sequence ID" value="NZ_LR699553.1"/>
</dbReference>
<dbReference type="Pfam" id="PF10417">
    <property type="entry name" value="1-cysPrx_C"/>
    <property type="match status" value="1"/>
</dbReference>
<evidence type="ECO:0000256" key="6">
    <source>
        <dbReference type="ARBA" id="ARBA00023284"/>
    </source>
</evidence>
<keyword evidence="4 9" id="KW-0049">Antioxidant</keyword>
<proteinExistence type="inferred from homology"/>
<dbReference type="SUPFAM" id="SSF52833">
    <property type="entry name" value="Thioredoxin-like"/>
    <property type="match status" value="1"/>
</dbReference>
<reference evidence="11 12" key="1">
    <citation type="submission" date="2019-08" db="EMBL/GenBank/DDBJ databases">
        <authorList>
            <person name="Herpell B J."/>
        </authorList>
    </citation>
    <scope>NUCLEOTIDE SEQUENCE [LARGE SCALE GENOMIC DNA]</scope>
    <source>
        <strain evidence="12">Msb3</strain>
    </source>
</reference>
<dbReference type="Proteomes" id="UP000325811">
    <property type="component" value="Chromosome I"/>
</dbReference>
<keyword evidence="3 9" id="KW-0575">Peroxidase</keyword>
<accession>A0A5Q4ZFN3</accession>
<dbReference type="PANTHER" id="PTHR10681:SF128">
    <property type="entry name" value="THIOREDOXIN-DEPENDENT PEROXIDE REDUCTASE, MITOCHONDRIAL"/>
    <property type="match status" value="1"/>
</dbReference>
<dbReference type="EMBL" id="LR699553">
    <property type="protein sequence ID" value="VVD29895.1"/>
    <property type="molecule type" value="Genomic_DNA"/>
</dbReference>
<dbReference type="InterPro" id="IPR045020">
    <property type="entry name" value="PRX_1cys"/>
</dbReference>
<evidence type="ECO:0000256" key="2">
    <source>
        <dbReference type="ARBA" id="ARBA00022490"/>
    </source>
</evidence>
<dbReference type="Gene3D" id="3.40.30.10">
    <property type="entry name" value="Glutaredoxin"/>
    <property type="match status" value="1"/>
</dbReference>
<dbReference type="InterPro" id="IPR013766">
    <property type="entry name" value="Thioredoxin_domain"/>
</dbReference>
<sequence>MDNIGEDFRAQRPPFLYEPAPDFEARSTMGMVSSADYRGKWLLFFSHPADFTPVCTSELIAFARIAPRFKELGCELLALSIDGLYSHLAWLRSIQERFNIDIPFPVVEDPSMAVAKAYGMLPPKAVSSSTVRGMFLIDPEGIIKAISWYPISTGRSVEEAFRLFQAVRMTWQENLYAPADWQPGSPCVVPPPKTIEDASKRLSEDDVLDWYYQTRQIAQDAPPERAPGKRGRRA</sequence>
<dbReference type="InterPro" id="IPR000866">
    <property type="entry name" value="AhpC/TSA"/>
</dbReference>
<comment type="subunit">
    <text evidence="9">Homodecamer. Pentamer of dimers that assemble into a ring structure.</text>
</comment>
<feature type="active site" description="Cysteine sulfenic acid (-SOH) intermediate" evidence="9">
    <location>
        <position position="55"/>
    </location>
</feature>
<dbReference type="GO" id="GO:0008379">
    <property type="term" value="F:thioredoxin peroxidase activity"/>
    <property type="evidence" value="ECO:0007669"/>
    <property type="project" value="TreeGrafter"/>
</dbReference>
<dbReference type="GO" id="GO:0005829">
    <property type="term" value="C:cytosol"/>
    <property type="evidence" value="ECO:0007669"/>
    <property type="project" value="TreeGrafter"/>
</dbReference>
<evidence type="ECO:0000256" key="4">
    <source>
        <dbReference type="ARBA" id="ARBA00022862"/>
    </source>
</evidence>
<evidence type="ECO:0000259" key="10">
    <source>
        <dbReference type="PROSITE" id="PS51352"/>
    </source>
</evidence>
<name>A0A5Q4ZFN3_9BURK</name>
<keyword evidence="12" id="KW-1185">Reference proteome</keyword>
<dbReference type="NCBIfam" id="NF009668">
    <property type="entry name" value="PRK13189.1"/>
    <property type="match status" value="1"/>
</dbReference>
<dbReference type="InterPro" id="IPR019479">
    <property type="entry name" value="Peroxiredoxin_C"/>
</dbReference>
<dbReference type="HAMAP" id="MF_00401">
    <property type="entry name" value="Peroxiredoxin"/>
    <property type="match status" value="1"/>
</dbReference>
<evidence type="ECO:0000256" key="3">
    <source>
        <dbReference type="ARBA" id="ARBA00022559"/>
    </source>
</evidence>
<keyword evidence="2 9" id="KW-0963">Cytoplasm</keyword>
<dbReference type="EC" id="1.11.1.24" evidence="9"/>
<dbReference type="InterPro" id="IPR022915">
    <property type="entry name" value="Peroxiredoxin_TDXH"/>
</dbReference>
<dbReference type="InterPro" id="IPR036249">
    <property type="entry name" value="Thioredoxin-like_sf"/>
</dbReference>
<dbReference type="GO" id="GO:0006979">
    <property type="term" value="P:response to oxidative stress"/>
    <property type="evidence" value="ECO:0007669"/>
    <property type="project" value="TreeGrafter"/>
</dbReference>
<evidence type="ECO:0000256" key="9">
    <source>
        <dbReference type="HAMAP-Rule" id="MF_00401"/>
    </source>
</evidence>
<organism evidence="11 12">
    <name type="scientific">Paraburkholderia dioscoreae</name>
    <dbReference type="NCBI Taxonomy" id="2604047"/>
    <lineage>
        <taxon>Bacteria</taxon>
        <taxon>Pseudomonadati</taxon>
        <taxon>Pseudomonadota</taxon>
        <taxon>Betaproteobacteria</taxon>
        <taxon>Burkholderiales</taxon>
        <taxon>Burkholderiaceae</taxon>
        <taxon>Paraburkholderia</taxon>
    </lineage>
</organism>
<comment type="similarity">
    <text evidence="7 9">Belongs to the peroxiredoxin family. Prx6 subfamily.</text>
</comment>
<feature type="domain" description="Thioredoxin" evidence="10">
    <location>
        <begin position="14"/>
        <end position="169"/>
    </location>
</feature>
<protein>
    <recommendedName>
        <fullName evidence="9">Peroxiredoxin</fullName>
        <ecNumber evidence="9">1.11.1.24</ecNumber>
    </recommendedName>
    <alternativeName>
        <fullName evidence="9">Thioredoxin-dependent peroxiredoxin</fullName>
    </alternativeName>
</protein>
<dbReference type="KEGG" id="pdio:PDMSB3_3439"/>
<comment type="function">
    <text evidence="8 9">Thiol-specific peroxidase that catalyzes the reduction of hydrogen peroxide and organic hydroperoxides to water and alcohols, respectively. Plays a role in cell protection against oxidative stress by detoxifying peroxides.</text>
</comment>
<dbReference type="PROSITE" id="PS51352">
    <property type="entry name" value="THIOREDOXIN_2"/>
    <property type="match status" value="1"/>
</dbReference>
<keyword evidence="5 9" id="KW-0560">Oxidoreductase</keyword>
<keyword evidence="6 9" id="KW-0676">Redox-active center</keyword>
<dbReference type="CDD" id="cd03016">
    <property type="entry name" value="PRX_1cys"/>
    <property type="match status" value="1"/>
</dbReference>
<comment type="similarity">
    <text evidence="1">Belongs to the peroxiredoxin family. AhpC/Prx1 subfamily.</text>
</comment>
<dbReference type="InterPro" id="IPR050217">
    <property type="entry name" value="Peroxiredoxin"/>
</dbReference>
<comment type="subcellular location">
    <subcellularLocation>
        <location evidence="9">Cytoplasm</location>
    </subcellularLocation>
</comment>
<evidence type="ECO:0000313" key="11">
    <source>
        <dbReference type="EMBL" id="VVD29895.1"/>
    </source>
</evidence>
<feature type="binding site" evidence="9">
    <location>
        <position position="132"/>
    </location>
    <ligand>
        <name>substrate</name>
    </ligand>
</feature>
<dbReference type="AlphaFoldDB" id="A0A5Q4ZFN3"/>
<dbReference type="GO" id="GO:0045454">
    <property type="term" value="P:cell redox homeostasis"/>
    <property type="evidence" value="ECO:0007669"/>
    <property type="project" value="TreeGrafter"/>
</dbReference>
<dbReference type="Pfam" id="PF00578">
    <property type="entry name" value="AhpC-TSA"/>
    <property type="match status" value="1"/>
</dbReference>
<evidence type="ECO:0000256" key="5">
    <source>
        <dbReference type="ARBA" id="ARBA00023002"/>
    </source>
</evidence>
<evidence type="ECO:0000256" key="8">
    <source>
        <dbReference type="ARBA" id="ARBA00037420"/>
    </source>
</evidence>
<dbReference type="PANTHER" id="PTHR10681">
    <property type="entry name" value="THIOREDOXIN PEROXIDASE"/>
    <property type="match status" value="1"/>
</dbReference>
<comment type="miscellaneous">
    <text evidence="9">The active site is a conserved redox-active cysteine residue, the peroxidatic cysteine (C(P)), which makes the nucleophilic attack on the peroxide substrate. The peroxide oxidizes the C(P)-SH to cysteine sulfenic acid (C(P)-SOH), which then reacts with another cysteine residue, the resolving cysteine (C(R)), to form a disulfide bridge. The disulfide is subsequently reduced by an appropriate electron donor to complete the catalytic cycle. In this 1-Cys peroxiredoxin, no C(R) is present and C(P) instead forms a disulfide with a cysteine from another protein or with a small thiol molecule.</text>
</comment>
<evidence type="ECO:0000256" key="7">
    <source>
        <dbReference type="ARBA" id="ARBA00025719"/>
    </source>
</evidence>
<gene>
    <name evidence="11" type="ORF">PDMSB3_3439</name>
</gene>